<feature type="transmembrane region" description="Helical" evidence="12">
    <location>
        <begin position="99"/>
        <end position="117"/>
    </location>
</feature>
<evidence type="ECO:0000256" key="4">
    <source>
        <dbReference type="ARBA" id="ARBA00022989"/>
    </source>
</evidence>
<evidence type="ECO:0000256" key="2">
    <source>
        <dbReference type="ARBA" id="ARBA00022475"/>
    </source>
</evidence>
<protein>
    <submittedName>
        <fullName evidence="14">Leukotriene B4 receptor 1-like</fullName>
    </submittedName>
</protein>
<evidence type="ECO:0000313" key="14">
    <source>
        <dbReference type="EMBL" id="KAF5897069.1"/>
    </source>
</evidence>
<feature type="transmembrane region" description="Helical" evidence="12">
    <location>
        <begin position="137"/>
        <end position="158"/>
    </location>
</feature>
<evidence type="ECO:0000259" key="13">
    <source>
        <dbReference type="PROSITE" id="PS50262"/>
    </source>
</evidence>
<keyword evidence="9 10" id="KW-0807">Transducer</keyword>
<dbReference type="GO" id="GO:0004974">
    <property type="term" value="F:leukotriene receptor activity"/>
    <property type="evidence" value="ECO:0007669"/>
    <property type="project" value="UniProtKB-ARBA"/>
</dbReference>
<dbReference type="GO" id="GO:0009897">
    <property type="term" value="C:external side of plasma membrane"/>
    <property type="evidence" value="ECO:0007669"/>
    <property type="project" value="TreeGrafter"/>
</dbReference>
<keyword evidence="8" id="KW-0325">Glycoprotein</keyword>
<evidence type="ECO:0000256" key="11">
    <source>
        <dbReference type="SAM" id="MobiDB-lite"/>
    </source>
</evidence>
<feature type="transmembrane region" description="Helical" evidence="12">
    <location>
        <begin position="224"/>
        <end position="249"/>
    </location>
</feature>
<dbReference type="GO" id="GO:0019957">
    <property type="term" value="F:C-C chemokine binding"/>
    <property type="evidence" value="ECO:0007669"/>
    <property type="project" value="TreeGrafter"/>
</dbReference>
<evidence type="ECO:0000256" key="1">
    <source>
        <dbReference type="ARBA" id="ARBA00004651"/>
    </source>
</evidence>
<gene>
    <name evidence="14" type="ORF">DAT39_013213</name>
</gene>
<keyword evidence="15" id="KW-1185">Reference proteome</keyword>
<dbReference type="InterPro" id="IPR050119">
    <property type="entry name" value="CCR1-9-like"/>
</dbReference>
<keyword evidence="5 10" id="KW-0297">G-protein coupled receptor</keyword>
<evidence type="ECO:0000256" key="3">
    <source>
        <dbReference type="ARBA" id="ARBA00022692"/>
    </source>
</evidence>
<dbReference type="GO" id="GO:0007204">
    <property type="term" value="P:positive regulation of cytosolic calcium ion concentration"/>
    <property type="evidence" value="ECO:0007669"/>
    <property type="project" value="TreeGrafter"/>
</dbReference>
<reference evidence="14" key="1">
    <citation type="submission" date="2020-07" db="EMBL/GenBank/DDBJ databases">
        <title>Clarias magur genome sequencing, assembly and annotation.</title>
        <authorList>
            <person name="Kushwaha B."/>
            <person name="Kumar R."/>
            <person name="Das P."/>
            <person name="Joshi C.G."/>
            <person name="Kumar D."/>
            <person name="Nagpure N.S."/>
            <person name="Pandey M."/>
            <person name="Agarwal S."/>
            <person name="Srivastava S."/>
            <person name="Singh M."/>
            <person name="Sahoo L."/>
            <person name="Jayasankar P."/>
            <person name="Meher P.K."/>
            <person name="Koringa P.G."/>
            <person name="Iquebal M.A."/>
            <person name="Das S.P."/>
            <person name="Bit A."/>
            <person name="Patnaik S."/>
            <person name="Patel N."/>
            <person name="Shah T.M."/>
            <person name="Hinsu A."/>
            <person name="Jena J.K."/>
        </authorList>
    </citation>
    <scope>NUCLEOTIDE SEQUENCE</scope>
    <source>
        <strain evidence="14">CIFAMagur01</strain>
        <tissue evidence="14">Testis</tissue>
    </source>
</reference>
<evidence type="ECO:0000256" key="6">
    <source>
        <dbReference type="ARBA" id="ARBA00023136"/>
    </source>
</evidence>
<feature type="transmembrane region" description="Helical" evidence="12">
    <location>
        <begin position="20"/>
        <end position="46"/>
    </location>
</feature>
<dbReference type="FunFam" id="1.20.1070.10:FF:000109">
    <property type="entry name" value="Leukotriene B4 receptor"/>
    <property type="match status" value="1"/>
</dbReference>
<feature type="transmembrane region" description="Helical" evidence="12">
    <location>
        <begin position="58"/>
        <end position="79"/>
    </location>
</feature>
<dbReference type="AlphaFoldDB" id="A0A8J4UDZ3"/>
<dbReference type="InterPro" id="IPR000276">
    <property type="entry name" value="GPCR_Rhodpsn"/>
</dbReference>
<dbReference type="InterPro" id="IPR017452">
    <property type="entry name" value="GPCR_Rhodpsn_7TM"/>
</dbReference>
<dbReference type="SUPFAM" id="SSF81321">
    <property type="entry name" value="Family A G protein-coupled receptor-like"/>
    <property type="match status" value="1"/>
</dbReference>
<organism evidence="14 15">
    <name type="scientific">Clarias magur</name>
    <name type="common">Asian catfish</name>
    <name type="synonym">Macropteronotus magur</name>
    <dbReference type="NCBI Taxonomy" id="1594786"/>
    <lineage>
        <taxon>Eukaryota</taxon>
        <taxon>Metazoa</taxon>
        <taxon>Chordata</taxon>
        <taxon>Craniata</taxon>
        <taxon>Vertebrata</taxon>
        <taxon>Euteleostomi</taxon>
        <taxon>Actinopterygii</taxon>
        <taxon>Neopterygii</taxon>
        <taxon>Teleostei</taxon>
        <taxon>Ostariophysi</taxon>
        <taxon>Siluriformes</taxon>
        <taxon>Clariidae</taxon>
        <taxon>Clarias</taxon>
    </lineage>
</organism>
<comment type="similarity">
    <text evidence="10">Belongs to the G-protein coupled receptor 1 family.</text>
</comment>
<evidence type="ECO:0000256" key="9">
    <source>
        <dbReference type="ARBA" id="ARBA00023224"/>
    </source>
</evidence>
<feature type="transmembrane region" description="Helical" evidence="12">
    <location>
        <begin position="269"/>
        <end position="289"/>
    </location>
</feature>
<dbReference type="PANTHER" id="PTHR10489">
    <property type="entry name" value="CELL ADHESION MOLECULE"/>
    <property type="match status" value="1"/>
</dbReference>
<evidence type="ECO:0000256" key="8">
    <source>
        <dbReference type="ARBA" id="ARBA00023180"/>
    </source>
</evidence>
<dbReference type="GO" id="GO:0060326">
    <property type="term" value="P:cell chemotaxis"/>
    <property type="evidence" value="ECO:0007669"/>
    <property type="project" value="TreeGrafter"/>
</dbReference>
<keyword evidence="4 12" id="KW-1133">Transmembrane helix</keyword>
<dbReference type="OrthoDB" id="8888529at2759"/>
<name>A0A8J4UDZ3_CLAMG</name>
<comment type="caution">
    <text evidence="14">The sequence shown here is derived from an EMBL/GenBank/DDBJ whole genome shotgun (WGS) entry which is preliminary data.</text>
</comment>
<comment type="subcellular location">
    <subcellularLocation>
        <location evidence="1">Cell membrane</location>
        <topology evidence="1">Multi-pass membrane protein</topology>
    </subcellularLocation>
</comment>
<dbReference type="PRINTS" id="PR00237">
    <property type="entry name" value="GPCRRHODOPSN"/>
</dbReference>
<keyword evidence="3 10" id="KW-0812">Transmembrane</keyword>
<evidence type="ECO:0000256" key="5">
    <source>
        <dbReference type="ARBA" id="ARBA00023040"/>
    </source>
</evidence>
<dbReference type="GO" id="GO:0016493">
    <property type="term" value="F:C-C chemokine receptor activity"/>
    <property type="evidence" value="ECO:0007669"/>
    <property type="project" value="TreeGrafter"/>
</dbReference>
<sequence>MNSSLYSNYNSTALEDELAMAGGAVVYVILSVCFVVGTPGNLLVVWTIMRHVKQRCHTLLLIMHLAVADMLVVVTLPFWIYSLAWSWIFGEATCKAMGYIIYVCMYASIFLIMFMSVERYLAVRYPFKMLRWKNSNAVNLILIACWTLALLLGLPDIFKRSVKSTEAVQRCFTTEFDSVALNVFCLCLETLIGFLIPFLTLAVCYARVASQLRQMHRKNKQKSAFLISGVVVVFAVCWLPHHVINVIHVAKLLGTDTEDHAEVSEAAEFISGALVFISSSVNPMLYAFAARNFQGNLRKSKMAKLFQEIASYTVQSRGTDIQIDCPDQDTPKQESGADVLDDF</sequence>
<evidence type="ECO:0000256" key="7">
    <source>
        <dbReference type="ARBA" id="ARBA00023170"/>
    </source>
</evidence>
<dbReference type="PRINTS" id="PR01157">
    <property type="entry name" value="P2YPURNOCPTR"/>
</dbReference>
<dbReference type="PROSITE" id="PS00237">
    <property type="entry name" value="G_PROTEIN_RECEP_F1_1"/>
    <property type="match status" value="1"/>
</dbReference>
<dbReference type="PANTHER" id="PTHR10489:SF946">
    <property type="entry name" value="LEUKOTRIENE B4 RECEPTOR 1-LIKE"/>
    <property type="match status" value="1"/>
</dbReference>
<dbReference type="PROSITE" id="PS50262">
    <property type="entry name" value="G_PROTEIN_RECEP_F1_2"/>
    <property type="match status" value="1"/>
</dbReference>
<feature type="region of interest" description="Disordered" evidence="11">
    <location>
        <begin position="323"/>
        <end position="343"/>
    </location>
</feature>
<dbReference type="GO" id="GO:0006955">
    <property type="term" value="P:immune response"/>
    <property type="evidence" value="ECO:0007669"/>
    <property type="project" value="TreeGrafter"/>
</dbReference>
<evidence type="ECO:0000256" key="12">
    <source>
        <dbReference type="SAM" id="Phobius"/>
    </source>
</evidence>
<dbReference type="Gene3D" id="1.20.1070.10">
    <property type="entry name" value="Rhodopsin 7-helix transmembrane proteins"/>
    <property type="match status" value="1"/>
</dbReference>
<dbReference type="Pfam" id="PF00001">
    <property type="entry name" value="7tm_1"/>
    <property type="match status" value="1"/>
</dbReference>
<keyword evidence="2" id="KW-1003">Cell membrane</keyword>
<feature type="domain" description="G-protein coupled receptors family 1 profile" evidence="13">
    <location>
        <begin position="40"/>
        <end position="286"/>
    </location>
</feature>
<proteinExistence type="inferred from homology"/>
<keyword evidence="6 12" id="KW-0472">Membrane</keyword>
<dbReference type="Proteomes" id="UP000727407">
    <property type="component" value="Unassembled WGS sequence"/>
</dbReference>
<accession>A0A8J4UDZ3</accession>
<dbReference type="EMBL" id="QNUK01000249">
    <property type="protein sequence ID" value="KAF5897069.1"/>
    <property type="molecule type" value="Genomic_DNA"/>
</dbReference>
<evidence type="ECO:0000313" key="15">
    <source>
        <dbReference type="Proteomes" id="UP000727407"/>
    </source>
</evidence>
<keyword evidence="7 10" id="KW-0675">Receptor</keyword>
<feature type="transmembrane region" description="Helical" evidence="12">
    <location>
        <begin position="178"/>
        <end position="203"/>
    </location>
</feature>
<evidence type="ECO:0000256" key="10">
    <source>
        <dbReference type="RuleBase" id="RU000688"/>
    </source>
</evidence>
<dbReference type="GO" id="GO:0019722">
    <property type="term" value="P:calcium-mediated signaling"/>
    <property type="evidence" value="ECO:0007669"/>
    <property type="project" value="TreeGrafter"/>
</dbReference>